<gene>
    <name evidence="1" type="ORF">SAMN04488026_103247</name>
</gene>
<dbReference type="Proteomes" id="UP000199382">
    <property type="component" value="Unassembled WGS sequence"/>
</dbReference>
<dbReference type="SUPFAM" id="SSF53300">
    <property type="entry name" value="vWA-like"/>
    <property type="match status" value="1"/>
</dbReference>
<dbReference type="AlphaFoldDB" id="A0A1G8ZIR3"/>
<accession>A0A1G8ZIR3</accession>
<dbReference type="Pfam" id="PF06707">
    <property type="entry name" value="DUF1194"/>
    <property type="match status" value="1"/>
</dbReference>
<proteinExistence type="predicted"/>
<reference evidence="1 2" key="1">
    <citation type="submission" date="2016-10" db="EMBL/GenBank/DDBJ databases">
        <authorList>
            <person name="de Groot N.N."/>
        </authorList>
    </citation>
    <scope>NUCLEOTIDE SEQUENCE [LARGE SCALE GENOMIC DNA]</scope>
    <source>
        <strain evidence="1 2">DSM 25294</strain>
    </source>
</reference>
<dbReference type="EMBL" id="FNEK01000032">
    <property type="protein sequence ID" value="SDK15012.1"/>
    <property type="molecule type" value="Genomic_DNA"/>
</dbReference>
<dbReference type="InterPro" id="IPR010607">
    <property type="entry name" value="DUF1194"/>
</dbReference>
<keyword evidence="2" id="KW-1185">Reference proteome</keyword>
<name>A0A1G8ZIR3_9RHOB</name>
<organism evidence="1 2">
    <name type="scientific">Aliiruegeria lutimaris</name>
    <dbReference type="NCBI Taxonomy" id="571298"/>
    <lineage>
        <taxon>Bacteria</taxon>
        <taxon>Pseudomonadati</taxon>
        <taxon>Pseudomonadota</taxon>
        <taxon>Alphaproteobacteria</taxon>
        <taxon>Rhodobacterales</taxon>
        <taxon>Roseobacteraceae</taxon>
        <taxon>Aliiruegeria</taxon>
    </lineage>
</organism>
<protein>
    <recommendedName>
        <fullName evidence="3">DUF1194 domain-containing protein</fullName>
    </recommendedName>
</protein>
<dbReference type="InterPro" id="IPR036465">
    <property type="entry name" value="vWFA_dom_sf"/>
</dbReference>
<evidence type="ECO:0000313" key="1">
    <source>
        <dbReference type="EMBL" id="SDK15012.1"/>
    </source>
</evidence>
<evidence type="ECO:0008006" key="3">
    <source>
        <dbReference type="Google" id="ProtNLM"/>
    </source>
</evidence>
<sequence>MSGSVDSREYRLQLDGVATALLDPEVQAALLALPDFPVVLSVFEWSGKGSQRVLVDWKPIRNEADVTALATLLRNTNRAVMSVSTGLGTAMLFAGARSETAPACSRLVLDVSGDGKNNDGPRPQDVGAALPPGLNINALVIGPHRPAAVGAQAGETSDLVGYFRAYVLRGPEAFVEIAVGYEDYAEAMKRKLLKELQVLTLSDAHSAFPDQSR</sequence>
<dbReference type="STRING" id="571298.SAMN04488026_103247"/>
<evidence type="ECO:0000313" key="2">
    <source>
        <dbReference type="Proteomes" id="UP000199382"/>
    </source>
</evidence>